<dbReference type="Gene3D" id="3.10.20.30">
    <property type="match status" value="1"/>
</dbReference>
<dbReference type="HOGENOM" id="CLU_094528_0_0_7"/>
<protein>
    <recommendedName>
        <fullName evidence="1">DUF5644 domain-containing protein</fullName>
    </recommendedName>
</protein>
<proteinExistence type="predicted"/>
<keyword evidence="3" id="KW-1185">Reference proteome</keyword>
<dbReference type="STRING" id="235279.HH_1812"/>
<feature type="domain" description="DUF5644" evidence="1">
    <location>
        <begin position="100"/>
        <end position="206"/>
    </location>
</feature>
<sequence>MDKVHLEAFTFEAGVDYLPYYKKFVFHFNQSQTLKDILHFLKSEIEGYGCDTSALALRINGIAVFEDIDIIELIQQFGEQWQIEPLSTYYASKDLLFDRQMLWKRYESFFVWAEFLSVEEKEEFEKYLALNLITPMRNDTYLGDGFFLYLKWIFSRHPDRIKAIREWILDKQSGILNFVSLADMVYPRANAIDEEIWEIMRNIVFSSESKQWKHLYTLKVQK</sequence>
<dbReference type="OrthoDB" id="5372285at2"/>
<dbReference type="InterPro" id="IPR041543">
    <property type="entry name" value="DUF5644"/>
</dbReference>
<dbReference type="RefSeq" id="WP_011116651.1">
    <property type="nucleotide sequence ID" value="NC_004917.1"/>
</dbReference>
<dbReference type="InterPro" id="IPR012675">
    <property type="entry name" value="Beta-grasp_dom_sf"/>
</dbReference>
<dbReference type="Pfam" id="PF18712">
    <property type="entry name" value="DUF5644"/>
    <property type="match status" value="1"/>
</dbReference>
<reference evidence="2 3" key="1">
    <citation type="journal article" date="2003" name="Proc. Natl. Acad. Sci. U.S.A.">
        <title>The complete genome sequence of the carcinogenic bacterium Helicobacter hepaticus.</title>
        <authorList>
            <person name="Suerbaum S."/>
            <person name="Josenhans C."/>
            <person name="Sterzenbach T."/>
            <person name="Drescher B."/>
            <person name="Brandt P."/>
            <person name="Bell M."/>
            <person name="Droege M."/>
            <person name="Fartmann B."/>
            <person name="Fischer H.-P."/>
            <person name="Ge Z."/>
            <person name="Hoerster A."/>
            <person name="Holland R."/>
            <person name="Klein K."/>
            <person name="Koenig J."/>
            <person name="Macko L."/>
            <person name="Mendz G.L."/>
            <person name="Nyakatura G."/>
            <person name="Schauer D.B."/>
            <person name="Shen Z."/>
            <person name="Weber J."/>
            <person name="Frosch M."/>
            <person name="Fox J.G."/>
        </authorList>
    </citation>
    <scope>NUCLEOTIDE SEQUENCE [LARGE SCALE GENOMIC DNA]</scope>
    <source>
        <strain evidence="3">ATCC 51449 / 3B1</strain>
    </source>
</reference>
<evidence type="ECO:0000259" key="1">
    <source>
        <dbReference type="Pfam" id="PF18712"/>
    </source>
</evidence>
<evidence type="ECO:0000313" key="3">
    <source>
        <dbReference type="Proteomes" id="UP000002495"/>
    </source>
</evidence>
<dbReference type="AlphaFoldDB" id="Q7VF65"/>
<dbReference type="eggNOG" id="COG0479">
    <property type="taxonomic scope" value="Bacteria"/>
</dbReference>
<accession>Q7VF65</accession>
<gene>
    <name evidence="2" type="ordered locus">HH_1812</name>
</gene>
<organism evidence="2 3">
    <name type="scientific">Helicobacter hepaticus (strain ATCC 51449 / 3B1)</name>
    <dbReference type="NCBI Taxonomy" id="235279"/>
    <lineage>
        <taxon>Bacteria</taxon>
        <taxon>Pseudomonadati</taxon>
        <taxon>Campylobacterota</taxon>
        <taxon>Epsilonproteobacteria</taxon>
        <taxon>Campylobacterales</taxon>
        <taxon>Helicobacteraceae</taxon>
        <taxon>Helicobacter</taxon>
    </lineage>
</organism>
<evidence type="ECO:0000313" key="2">
    <source>
        <dbReference type="EMBL" id="AAP78409.1"/>
    </source>
</evidence>
<dbReference type="Gene3D" id="1.10.1060.20">
    <property type="match status" value="1"/>
</dbReference>
<name>Q7VF65_HELHP</name>
<dbReference type="KEGG" id="hhe:HH_1812"/>
<dbReference type="Proteomes" id="UP000002495">
    <property type="component" value="Chromosome"/>
</dbReference>
<dbReference type="EMBL" id="AE017125">
    <property type="protein sequence ID" value="AAP78409.1"/>
    <property type="molecule type" value="Genomic_DNA"/>
</dbReference>